<sequence>MLRLSSSLLPRARSAAALSRSYGLIPMVIAHTSQSESAYDIFAQLVKERVDNYGGIFSFEALKICLEVICLVCDTEQRVTEVCTKCGVKMGEWFCEICKFTTTLRKDSFTVMIAVFVELEGRIISSIVKHVDSIDITSNEAVLRTTQEEADDPHILSREENDIITMNTIRYNNKGRFLLMGVGALRDTCTLSSTGSSPSFTSTGSSARTLPR</sequence>
<organism evidence="2 3">
    <name type="scientific">Asparagus officinalis</name>
    <name type="common">Garden asparagus</name>
    <dbReference type="NCBI Taxonomy" id="4686"/>
    <lineage>
        <taxon>Eukaryota</taxon>
        <taxon>Viridiplantae</taxon>
        <taxon>Streptophyta</taxon>
        <taxon>Embryophyta</taxon>
        <taxon>Tracheophyta</taxon>
        <taxon>Spermatophyta</taxon>
        <taxon>Magnoliopsida</taxon>
        <taxon>Liliopsida</taxon>
        <taxon>Asparagales</taxon>
        <taxon>Asparagaceae</taxon>
        <taxon>Asparagoideae</taxon>
        <taxon>Asparagus</taxon>
    </lineage>
</organism>
<keyword evidence="3" id="KW-1185">Reference proteome</keyword>
<dbReference type="AlphaFoldDB" id="A0A5P1ESZ1"/>
<accession>A0A5P1ESZ1</accession>
<protein>
    <submittedName>
        <fullName evidence="2">Uncharacterized protein</fullName>
    </submittedName>
</protein>
<gene>
    <name evidence="2" type="ORF">A4U43_C05F15950</name>
</gene>
<name>A0A5P1ESZ1_ASPOF</name>
<dbReference type="Gramene" id="ONK68783">
    <property type="protein sequence ID" value="ONK68783"/>
    <property type="gene ID" value="A4U43_C05F15950"/>
</dbReference>
<reference evidence="3" key="1">
    <citation type="journal article" date="2017" name="Nat. Commun.">
        <title>The asparagus genome sheds light on the origin and evolution of a young Y chromosome.</title>
        <authorList>
            <person name="Harkess A."/>
            <person name="Zhou J."/>
            <person name="Xu C."/>
            <person name="Bowers J.E."/>
            <person name="Van der Hulst R."/>
            <person name="Ayyampalayam S."/>
            <person name="Mercati F."/>
            <person name="Riccardi P."/>
            <person name="McKain M.R."/>
            <person name="Kakrana A."/>
            <person name="Tang H."/>
            <person name="Ray J."/>
            <person name="Groenendijk J."/>
            <person name="Arikit S."/>
            <person name="Mathioni S.M."/>
            <person name="Nakano M."/>
            <person name="Shan H."/>
            <person name="Telgmann-Rauber A."/>
            <person name="Kanno A."/>
            <person name="Yue Z."/>
            <person name="Chen H."/>
            <person name="Li W."/>
            <person name="Chen Y."/>
            <person name="Xu X."/>
            <person name="Zhang Y."/>
            <person name="Luo S."/>
            <person name="Chen H."/>
            <person name="Gao J."/>
            <person name="Mao Z."/>
            <person name="Pires J.C."/>
            <person name="Luo M."/>
            <person name="Kudrna D."/>
            <person name="Wing R.A."/>
            <person name="Meyers B.C."/>
            <person name="Yi K."/>
            <person name="Kong H."/>
            <person name="Lavrijsen P."/>
            <person name="Sunseri F."/>
            <person name="Falavigna A."/>
            <person name="Ye Y."/>
            <person name="Leebens-Mack J.H."/>
            <person name="Chen G."/>
        </authorList>
    </citation>
    <scope>NUCLEOTIDE SEQUENCE [LARGE SCALE GENOMIC DNA]</scope>
    <source>
        <strain evidence="3">cv. DH0086</strain>
    </source>
</reference>
<dbReference type="Proteomes" id="UP000243459">
    <property type="component" value="Chromosome 5"/>
</dbReference>
<evidence type="ECO:0000313" key="2">
    <source>
        <dbReference type="EMBL" id="ONK68783.1"/>
    </source>
</evidence>
<dbReference type="EMBL" id="CM007385">
    <property type="protein sequence ID" value="ONK68783.1"/>
    <property type="molecule type" value="Genomic_DNA"/>
</dbReference>
<proteinExistence type="predicted"/>
<evidence type="ECO:0000313" key="3">
    <source>
        <dbReference type="Proteomes" id="UP000243459"/>
    </source>
</evidence>
<evidence type="ECO:0000256" key="1">
    <source>
        <dbReference type="SAM" id="MobiDB-lite"/>
    </source>
</evidence>
<feature type="compositionally biased region" description="Low complexity" evidence="1">
    <location>
        <begin position="192"/>
        <end position="206"/>
    </location>
</feature>
<feature type="region of interest" description="Disordered" evidence="1">
    <location>
        <begin position="192"/>
        <end position="212"/>
    </location>
</feature>